<dbReference type="InterPro" id="IPR000073">
    <property type="entry name" value="AB_hydrolase_1"/>
</dbReference>
<dbReference type="Proteomes" id="UP001305779">
    <property type="component" value="Unassembled WGS sequence"/>
</dbReference>
<gene>
    <name evidence="5" type="ORF">PRZ48_006830</name>
</gene>
<dbReference type="InterPro" id="IPR029058">
    <property type="entry name" value="AB_hydrolase_fold"/>
</dbReference>
<comment type="similarity">
    <text evidence="2">Belongs to the AB hydrolase superfamily. Epoxide hydrolase family.</text>
</comment>
<reference evidence="5 6" key="1">
    <citation type="journal article" date="2023" name="G3 (Bethesda)">
        <title>A chromosome-level genome assembly of Zasmidium syzygii isolated from banana leaves.</title>
        <authorList>
            <person name="van Westerhoven A.C."/>
            <person name="Mehrabi R."/>
            <person name="Talebi R."/>
            <person name="Steentjes M.B.F."/>
            <person name="Corcolon B."/>
            <person name="Chong P.A."/>
            <person name="Kema G.H.J."/>
            <person name="Seidl M.F."/>
        </authorList>
    </citation>
    <scope>NUCLEOTIDE SEQUENCE [LARGE SCALE GENOMIC DNA]</scope>
    <source>
        <strain evidence="5 6">P124</strain>
    </source>
</reference>
<feature type="transmembrane region" description="Helical" evidence="3">
    <location>
        <begin position="12"/>
        <end position="33"/>
    </location>
</feature>
<evidence type="ECO:0000313" key="6">
    <source>
        <dbReference type="Proteomes" id="UP001305779"/>
    </source>
</evidence>
<evidence type="ECO:0000313" key="5">
    <source>
        <dbReference type="EMBL" id="KAK4501024.1"/>
    </source>
</evidence>
<accession>A0ABR0EHR5</accession>
<evidence type="ECO:0000256" key="1">
    <source>
        <dbReference type="ARBA" id="ARBA00022801"/>
    </source>
</evidence>
<proteinExistence type="inferred from homology"/>
<keyword evidence="6" id="KW-1185">Reference proteome</keyword>
<dbReference type="Gene3D" id="3.40.50.1820">
    <property type="entry name" value="alpha/beta hydrolase"/>
    <property type="match status" value="1"/>
</dbReference>
<feature type="domain" description="AB hydrolase-1" evidence="4">
    <location>
        <begin position="96"/>
        <end position="405"/>
    </location>
</feature>
<dbReference type="SUPFAM" id="SSF53474">
    <property type="entry name" value="alpha/beta-Hydrolases"/>
    <property type="match status" value="1"/>
</dbReference>
<evidence type="ECO:0000256" key="3">
    <source>
        <dbReference type="SAM" id="Phobius"/>
    </source>
</evidence>
<dbReference type="InterPro" id="IPR000639">
    <property type="entry name" value="Epox_hydrolase-like"/>
</dbReference>
<keyword evidence="3" id="KW-0812">Transmembrane</keyword>
<evidence type="ECO:0000259" key="4">
    <source>
        <dbReference type="Pfam" id="PF12697"/>
    </source>
</evidence>
<organism evidence="5 6">
    <name type="scientific">Zasmidium cellare</name>
    <name type="common">Wine cellar mold</name>
    <name type="synonym">Racodium cellare</name>
    <dbReference type="NCBI Taxonomy" id="395010"/>
    <lineage>
        <taxon>Eukaryota</taxon>
        <taxon>Fungi</taxon>
        <taxon>Dikarya</taxon>
        <taxon>Ascomycota</taxon>
        <taxon>Pezizomycotina</taxon>
        <taxon>Dothideomycetes</taxon>
        <taxon>Dothideomycetidae</taxon>
        <taxon>Mycosphaerellales</taxon>
        <taxon>Mycosphaerellaceae</taxon>
        <taxon>Zasmidium</taxon>
    </lineage>
</organism>
<keyword evidence="1" id="KW-0378">Hydrolase</keyword>
<sequence>MAHIGAKIGEALAAGTAFFYGCLYLTAALIYSVQQKEFWSSSSDEQKARIAKESRELWSLSETTNSLSHHFVRLPDGKQLHYLAPVQSPKDPQNLVVFIHGFPDSGHLFTRQLRSSLSSRNKLVALDLPGCGGSDDFEKYGPNEVLNAIASAIQQLKKRYLGTSKRRCILMGHDWGGVVAFRIAAETEGLVDHIVTMNSLYPAYAEETLKEYLARGFVSLKEGRFPEAREALSPVWSQIRKSGYTYMLTLPLPIAKTEALSAAAKRLSMAYGPGRDDCKTSTPDGQTYGSSVLARSFTNPPGDWDQKVRLYSEGLLREPWTPSSQVGEGIDRSDTAAQQFKYPVNIIFGLKDVALDPRVVLDGIEKYFKKDEHDVVADATHARDRIVRLPDCGHWSILEEEGVVALDKVLREVVGEQV</sequence>
<dbReference type="PROSITE" id="PS51257">
    <property type="entry name" value="PROKAR_LIPOPROTEIN"/>
    <property type="match status" value="1"/>
</dbReference>
<dbReference type="EMBL" id="JAXOVC010000005">
    <property type="protein sequence ID" value="KAK4501024.1"/>
    <property type="molecule type" value="Genomic_DNA"/>
</dbReference>
<dbReference type="PRINTS" id="PR00412">
    <property type="entry name" value="EPOXHYDRLASE"/>
</dbReference>
<keyword evidence="3" id="KW-0472">Membrane</keyword>
<name>A0ABR0EHR5_ZASCE</name>
<evidence type="ECO:0000256" key="2">
    <source>
        <dbReference type="ARBA" id="ARBA00038334"/>
    </source>
</evidence>
<dbReference type="PANTHER" id="PTHR43329">
    <property type="entry name" value="EPOXIDE HYDROLASE"/>
    <property type="match status" value="1"/>
</dbReference>
<protein>
    <recommendedName>
        <fullName evidence="4">AB hydrolase-1 domain-containing protein</fullName>
    </recommendedName>
</protein>
<keyword evidence="3" id="KW-1133">Transmembrane helix</keyword>
<comment type="caution">
    <text evidence="5">The sequence shown here is derived from an EMBL/GenBank/DDBJ whole genome shotgun (WGS) entry which is preliminary data.</text>
</comment>
<dbReference type="Pfam" id="PF12697">
    <property type="entry name" value="Abhydrolase_6"/>
    <property type="match status" value="1"/>
</dbReference>